<feature type="region of interest" description="Disordered" evidence="1">
    <location>
        <begin position="1"/>
        <end position="20"/>
    </location>
</feature>
<dbReference type="RefSeq" id="XP_015403267.1">
    <property type="nucleotide sequence ID" value="XM_015555339.1"/>
</dbReference>
<sequence>MATLSTPIKPLKRATASPFDAERKETLRDAGLSVETHTNTVAIYLDIDPWTDPLDPADVILASRRELERKMTMGEEGYANTSGIVQDNRIRVYWGFPSEAQTAEEVFKEAWIYNMAFEDVAEKGKKKFTFPAVLDECCLVDVFAPGRAGTETNVSVTDAGYSSWEAFLANVKPAFPSKDKPGTYCGF</sequence>
<dbReference type="OrthoDB" id="4429876at2759"/>
<dbReference type="Proteomes" id="UP000037505">
    <property type="component" value="Unassembled WGS sequence"/>
</dbReference>
<reference evidence="2 3" key="1">
    <citation type="submission" date="2014-06" db="EMBL/GenBank/DDBJ databases">
        <title>The Genome of the Aflatoxigenic Filamentous Fungus Aspergillus nomius.</title>
        <authorList>
            <person name="Moore M.G."/>
            <person name="Shannon B.M."/>
            <person name="Brian M.M."/>
        </authorList>
    </citation>
    <scope>NUCLEOTIDE SEQUENCE [LARGE SCALE GENOMIC DNA]</scope>
    <source>
        <strain evidence="2 3">NRRL 13137</strain>
    </source>
</reference>
<dbReference type="EMBL" id="JNOM01000354">
    <property type="protein sequence ID" value="KNG82344.1"/>
    <property type="molecule type" value="Genomic_DNA"/>
</dbReference>
<keyword evidence="3" id="KW-1185">Reference proteome</keyword>
<gene>
    <name evidence="2" type="ORF">ANOM_010083</name>
</gene>
<proteinExistence type="predicted"/>
<dbReference type="GeneID" id="26811887"/>
<comment type="caution">
    <text evidence="2">The sequence shown here is derived from an EMBL/GenBank/DDBJ whole genome shotgun (WGS) entry which is preliminary data.</text>
</comment>
<name>A0A0L1IS78_ASPN3</name>
<dbReference type="AlphaFoldDB" id="A0A0L1IS78"/>
<accession>A0A0L1IS78</accession>
<evidence type="ECO:0000313" key="2">
    <source>
        <dbReference type="EMBL" id="KNG82344.1"/>
    </source>
</evidence>
<evidence type="ECO:0000256" key="1">
    <source>
        <dbReference type="SAM" id="MobiDB-lite"/>
    </source>
</evidence>
<organism evidence="2 3">
    <name type="scientific">Aspergillus nomiae NRRL (strain ATCC 15546 / NRRL 13137 / CBS 260.88 / M93)</name>
    <dbReference type="NCBI Taxonomy" id="1509407"/>
    <lineage>
        <taxon>Eukaryota</taxon>
        <taxon>Fungi</taxon>
        <taxon>Dikarya</taxon>
        <taxon>Ascomycota</taxon>
        <taxon>Pezizomycotina</taxon>
        <taxon>Eurotiomycetes</taxon>
        <taxon>Eurotiomycetidae</taxon>
        <taxon>Eurotiales</taxon>
        <taxon>Aspergillaceae</taxon>
        <taxon>Aspergillus</taxon>
        <taxon>Aspergillus subgen. Circumdati</taxon>
    </lineage>
</organism>
<protein>
    <submittedName>
        <fullName evidence="2">Uncharacterized protein</fullName>
    </submittedName>
</protein>
<evidence type="ECO:0000313" key="3">
    <source>
        <dbReference type="Proteomes" id="UP000037505"/>
    </source>
</evidence>